<dbReference type="AlphaFoldDB" id="A0A1V4ARG1"/>
<feature type="transmembrane region" description="Helical" evidence="1">
    <location>
        <begin position="9"/>
        <end position="26"/>
    </location>
</feature>
<dbReference type="STRING" id="1004156.AYP45_13230"/>
<reference evidence="2 3" key="1">
    <citation type="journal article" date="2017" name="Water Res.">
        <title>Discovery and metagenomic analysis of an anammox bacterial enrichment related to Candidatus "Brocadia caroliniensis" in a full-scale glycerol-fed nitritation-denitritation separate centrate treatment process.</title>
        <authorList>
            <person name="Park H."/>
            <person name="Brotto A.C."/>
            <person name="van Loosdrecht M.C."/>
            <person name="Chandran K."/>
        </authorList>
    </citation>
    <scope>NUCLEOTIDE SEQUENCE [LARGE SCALE GENOMIC DNA]</scope>
    <source>
        <strain evidence="2">26THWARD</strain>
    </source>
</reference>
<keyword evidence="1" id="KW-0472">Membrane</keyword>
<evidence type="ECO:0000313" key="3">
    <source>
        <dbReference type="Proteomes" id="UP000189681"/>
    </source>
</evidence>
<evidence type="ECO:0008006" key="4">
    <source>
        <dbReference type="Google" id="ProtNLM"/>
    </source>
</evidence>
<evidence type="ECO:0000256" key="1">
    <source>
        <dbReference type="SAM" id="Phobius"/>
    </source>
</evidence>
<accession>A0A1V4ARG1</accession>
<proteinExistence type="predicted"/>
<gene>
    <name evidence="2" type="ORF">AYP45_13230</name>
</gene>
<dbReference type="EMBL" id="AYTS01000125">
    <property type="protein sequence ID" value="OOP55702.1"/>
    <property type="molecule type" value="Genomic_DNA"/>
</dbReference>
<keyword evidence="1" id="KW-1133">Transmembrane helix</keyword>
<sequence>MLAEKRHRYYLNCFTLFVVIFIMKITNSFAHHGGVSTAFGPGAPIETASPLALGKGNFLLYEKFEYVPFEHKDHADPENIDTFTFFNTLVGYGFTDALSVYAILPVAIKEQDSLGTSSGLGDLGFIFQYGFKYGERDGVRGLYGYGPEDSYGAEYSTDDLKMALQAGFTVPTGETSNRDNKGNIFDMGMQPGFDAPTFMFGFVASKMIFPHVTLTGDTSITAFTEHNEGKPGNEIRFNVAGGYEVYEKKNGFLSRFDIIAESNILHLTKDQDDENETDDATGGTILYLSPGLRATFGKHVSLGMLIKLPTWKELNNESEQQGAEGLEEYRAVVTCSISF</sequence>
<dbReference type="Proteomes" id="UP000189681">
    <property type="component" value="Unassembled WGS sequence"/>
</dbReference>
<keyword evidence="1" id="KW-0812">Transmembrane</keyword>
<organism evidence="2 3">
    <name type="scientific">Candidatus Brocadia carolinensis</name>
    <dbReference type="NCBI Taxonomy" id="1004156"/>
    <lineage>
        <taxon>Bacteria</taxon>
        <taxon>Pseudomonadati</taxon>
        <taxon>Planctomycetota</taxon>
        <taxon>Candidatus Brocadiia</taxon>
        <taxon>Candidatus Brocadiales</taxon>
        <taxon>Candidatus Brocadiaceae</taxon>
        <taxon>Candidatus Brocadia</taxon>
    </lineage>
</organism>
<name>A0A1V4ARG1_9BACT</name>
<evidence type="ECO:0000313" key="2">
    <source>
        <dbReference type="EMBL" id="OOP55702.1"/>
    </source>
</evidence>
<protein>
    <recommendedName>
        <fullName evidence="4">Transporter</fullName>
    </recommendedName>
</protein>
<comment type="caution">
    <text evidence="2">The sequence shown here is derived from an EMBL/GenBank/DDBJ whole genome shotgun (WGS) entry which is preliminary data.</text>
</comment>